<dbReference type="InterPro" id="IPR006668">
    <property type="entry name" value="Mg_transptr_MgtE_intracell_dom"/>
</dbReference>
<dbReference type="Gene3D" id="1.25.60.10">
    <property type="entry name" value="MgtE N-terminal domain-like"/>
    <property type="match status" value="1"/>
</dbReference>
<dbReference type="AlphaFoldDB" id="A0A9W5TAE4"/>
<feature type="domain" description="Magnesium transporter MgtE intracellular" evidence="2">
    <location>
        <begin position="95"/>
        <end position="191"/>
    </location>
</feature>
<accession>A0A9W5TAE4</accession>
<evidence type="ECO:0000313" key="4">
    <source>
        <dbReference type="Proteomes" id="UP001057455"/>
    </source>
</evidence>
<name>A0A9W5TAE4_BABOV</name>
<dbReference type="Pfam" id="PF03448">
    <property type="entry name" value="MgtE_N"/>
    <property type="match status" value="1"/>
</dbReference>
<dbReference type="EMBL" id="BLIY01000003">
    <property type="protein sequence ID" value="GFE52862.1"/>
    <property type="molecule type" value="Genomic_DNA"/>
</dbReference>
<protein>
    <submittedName>
        <fullName evidence="3">Mucin 2, putative</fullName>
    </submittedName>
</protein>
<comment type="caution">
    <text evidence="3">The sequence shown here is derived from an EMBL/GenBank/DDBJ whole genome shotgun (WGS) entry which is preliminary data.</text>
</comment>
<dbReference type="Proteomes" id="UP001057455">
    <property type="component" value="Unassembled WGS sequence"/>
</dbReference>
<sequence>MAGYISPSSNHQFTAGPNFRLGFRKISKWVICILAVKSFTGGEVFATHTNNPADAVDHGVTGISVKNKGGNNVDKQDKEGMFEKYLSYIATYLPPEMAEQLNNIDQDQVRDFINNLDNVKLQEFIDKIDDTKVQEFIDKIDDDKVQEIINSIDDETVQKLIDSIDNDKVQEFISSIDEHKIEELMSKIDYEKLLDLLGKVDYEKFEDLIDKLDYKKLQGLLSKIDYEKIGDLIGRIDYRKYHGIINKILKKHIGIPVPRFITKHIGQGMFTRLIEKKLKPLKNKVSKQNSSVFDDFKQPNEKSKKSTNILKGGFLNLFGPDDNNDDVFVAKDGKKKVELPAKKALKLPHNIINNAFDKLSNFFIDSSSSSDDDDDSMFFDCEEEPITPTHVIPNGSTANMRGSSGEPLHCAV</sequence>
<feature type="region of interest" description="Disordered" evidence="1">
    <location>
        <begin position="389"/>
        <end position="412"/>
    </location>
</feature>
<reference evidence="3" key="1">
    <citation type="submission" date="2019-12" db="EMBL/GenBank/DDBJ databases">
        <title>Genome sequence of Babesia ovis.</title>
        <authorList>
            <person name="Yamagishi J."/>
            <person name="Sevinc F."/>
            <person name="Xuan X."/>
        </authorList>
    </citation>
    <scope>NUCLEOTIDE SEQUENCE</scope>
    <source>
        <strain evidence="3">Selcuk</strain>
    </source>
</reference>
<dbReference type="SUPFAM" id="SSF158791">
    <property type="entry name" value="MgtE N-terminal domain-like"/>
    <property type="match status" value="2"/>
</dbReference>
<proteinExistence type="predicted"/>
<evidence type="ECO:0000313" key="3">
    <source>
        <dbReference type="EMBL" id="GFE52862.1"/>
    </source>
</evidence>
<evidence type="ECO:0000259" key="2">
    <source>
        <dbReference type="Pfam" id="PF03448"/>
    </source>
</evidence>
<gene>
    <name evidence="3" type="ORF">BaOVIS_002660</name>
</gene>
<dbReference type="OrthoDB" id="6382824at2759"/>
<keyword evidence="4" id="KW-1185">Reference proteome</keyword>
<organism evidence="3 4">
    <name type="scientific">Babesia ovis</name>
    <dbReference type="NCBI Taxonomy" id="5869"/>
    <lineage>
        <taxon>Eukaryota</taxon>
        <taxon>Sar</taxon>
        <taxon>Alveolata</taxon>
        <taxon>Apicomplexa</taxon>
        <taxon>Aconoidasida</taxon>
        <taxon>Piroplasmida</taxon>
        <taxon>Babesiidae</taxon>
        <taxon>Babesia</taxon>
    </lineage>
</organism>
<dbReference type="InterPro" id="IPR038076">
    <property type="entry name" value="MgtE_N_sf"/>
</dbReference>
<evidence type="ECO:0000256" key="1">
    <source>
        <dbReference type="SAM" id="MobiDB-lite"/>
    </source>
</evidence>